<dbReference type="Pfam" id="PF13552">
    <property type="entry name" value="DUF4127"/>
    <property type="match status" value="1"/>
</dbReference>
<comment type="caution">
    <text evidence="1">The sequence shown here is derived from an EMBL/GenBank/DDBJ whole genome shotgun (WGS) entry which is preliminary data.</text>
</comment>
<accession>A0A820K6N2</accession>
<sequence>ILSQIVVNNKQQQQQSSSIPTFTVRYRNVTTQNYIPNYEGAPLNESVLKQITAVGGQYIEYTNETSADILVLVNNWSTDTQHEATQLQTCENYSPLNITTNQSIIVYADVRYSNGGDICFSQWILNHTQIGTYAYAGWNTNGNTLGTCLSNGVLLKYYLTTKSTSTTIKENRRFTLYRFLEDIQYQAYLRQYLSSYLTDVSLDPSDKLNNDLNFYETFIQKGFISYAKKITNEFNVNNIYYPWNRTFEIGF</sequence>
<dbReference type="Proteomes" id="UP000663881">
    <property type="component" value="Unassembled WGS sequence"/>
</dbReference>
<feature type="non-terminal residue" evidence="1">
    <location>
        <position position="1"/>
    </location>
</feature>
<gene>
    <name evidence="1" type="ORF">OKA104_LOCUS48001</name>
</gene>
<dbReference type="AlphaFoldDB" id="A0A820K6N2"/>
<feature type="non-terminal residue" evidence="1">
    <location>
        <position position="251"/>
    </location>
</feature>
<evidence type="ECO:0000313" key="1">
    <source>
        <dbReference type="EMBL" id="CAF4335569.1"/>
    </source>
</evidence>
<protein>
    <submittedName>
        <fullName evidence="1">Uncharacterized protein</fullName>
    </submittedName>
</protein>
<evidence type="ECO:0000313" key="2">
    <source>
        <dbReference type="Proteomes" id="UP000663881"/>
    </source>
</evidence>
<dbReference type="InterPro" id="IPR025394">
    <property type="entry name" value="DUF4127"/>
</dbReference>
<dbReference type="EMBL" id="CAJOAY010020034">
    <property type="protein sequence ID" value="CAF4335569.1"/>
    <property type="molecule type" value="Genomic_DNA"/>
</dbReference>
<reference evidence="1" key="1">
    <citation type="submission" date="2021-02" db="EMBL/GenBank/DDBJ databases">
        <authorList>
            <person name="Nowell W R."/>
        </authorList>
    </citation>
    <scope>NUCLEOTIDE SEQUENCE</scope>
</reference>
<organism evidence="1 2">
    <name type="scientific">Adineta steineri</name>
    <dbReference type="NCBI Taxonomy" id="433720"/>
    <lineage>
        <taxon>Eukaryota</taxon>
        <taxon>Metazoa</taxon>
        <taxon>Spiralia</taxon>
        <taxon>Gnathifera</taxon>
        <taxon>Rotifera</taxon>
        <taxon>Eurotatoria</taxon>
        <taxon>Bdelloidea</taxon>
        <taxon>Adinetida</taxon>
        <taxon>Adinetidae</taxon>
        <taxon>Adineta</taxon>
    </lineage>
</organism>
<proteinExistence type="predicted"/>
<name>A0A820K6N2_9BILA</name>